<sequence length="274" mass="31223">MNLYRGCTHGCIYCDSRSACYGMEHAFEDVEVKGNAPRLLEEALRRKRGRCMIGTGSMCDPYLPLEEQLGLTRSCLELVARYGFGFTVITKSDLILRDLALLKKINESTKCVVQMTLTTFDETLCRILEPNVCTTARRAEVLNILRDEGIPTVVWLSPILPFLNDTEENLRGILSYCFEAQVRGIVCFDMGVTLREGDREYFYAQLDRHFPGMKQRYIQSFGNSYSCSSPYSGRLMALFQSECRKRGVLHQPDAVFAYLSAFEDRRAGEQISLF</sequence>
<keyword evidence="2" id="KW-0408">Iron</keyword>
<protein>
    <recommendedName>
        <fullName evidence="4">Radical SAM core domain-containing protein</fullName>
    </recommendedName>
</protein>
<gene>
    <name evidence="5" type="ORF">SDC9_120870</name>
</gene>
<evidence type="ECO:0000313" key="5">
    <source>
        <dbReference type="EMBL" id="MPM73885.1"/>
    </source>
</evidence>
<dbReference type="GO" id="GO:0046872">
    <property type="term" value="F:metal ion binding"/>
    <property type="evidence" value="ECO:0007669"/>
    <property type="project" value="UniProtKB-KW"/>
</dbReference>
<dbReference type="CDD" id="cd01335">
    <property type="entry name" value="Radical_SAM"/>
    <property type="match status" value="1"/>
</dbReference>
<dbReference type="InterPro" id="IPR007197">
    <property type="entry name" value="rSAM"/>
</dbReference>
<keyword evidence="3" id="KW-0411">Iron-sulfur</keyword>
<dbReference type="PANTHER" id="PTHR43432">
    <property type="entry name" value="SLR0285 PROTEIN"/>
    <property type="match status" value="1"/>
</dbReference>
<dbReference type="EMBL" id="VSSQ01025627">
    <property type="protein sequence ID" value="MPM73885.1"/>
    <property type="molecule type" value="Genomic_DNA"/>
</dbReference>
<feature type="domain" description="Radical SAM core" evidence="4">
    <location>
        <begin position="1"/>
        <end position="168"/>
    </location>
</feature>
<dbReference type="GO" id="GO:0051536">
    <property type="term" value="F:iron-sulfur cluster binding"/>
    <property type="evidence" value="ECO:0007669"/>
    <property type="project" value="UniProtKB-KW"/>
</dbReference>
<dbReference type="SFLD" id="SFLDG01084">
    <property type="entry name" value="Uncharacterised_Radical_SAM_Su"/>
    <property type="match status" value="1"/>
</dbReference>
<dbReference type="Pfam" id="PF04055">
    <property type="entry name" value="Radical_SAM"/>
    <property type="match status" value="1"/>
</dbReference>
<dbReference type="GO" id="GO:0003824">
    <property type="term" value="F:catalytic activity"/>
    <property type="evidence" value="ECO:0007669"/>
    <property type="project" value="InterPro"/>
</dbReference>
<reference evidence="5" key="1">
    <citation type="submission" date="2019-08" db="EMBL/GenBank/DDBJ databases">
        <authorList>
            <person name="Kucharzyk K."/>
            <person name="Murdoch R.W."/>
            <person name="Higgins S."/>
            <person name="Loffler F."/>
        </authorList>
    </citation>
    <scope>NUCLEOTIDE SEQUENCE</scope>
</reference>
<dbReference type="PANTHER" id="PTHR43432:SF5">
    <property type="entry name" value="ELP3_MIAA_NIFB-LIKE RADICAL SAM CORE DOMAIN-CONTAINING PROTEIN"/>
    <property type="match status" value="1"/>
</dbReference>
<dbReference type="InterPro" id="IPR058240">
    <property type="entry name" value="rSAM_sf"/>
</dbReference>
<dbReference type="SUPFAM" id="SSF102114">
    <property type="entry name" value="Radical SAM enzymes"/>
    <property type="match status" value="1"/>
</dbReference>
<evidence type="ECO:0000259" key="4">
    <source>
        <dbReference type="Pfam" id="PF04055"/>
    </source>
</evidence>
<dbReference type="Gene3D" id="3.80.30.30">
    <property type="match status" value="1"/>
</dbReference>
<dbReference type="AlphaFoldDB" id="A0A645CAD3"/>
<dbReference type="SFLD" id="SFLDS00029">
    <property type="entry name" value="Radical_SAM"/>
    <property type="match status" value="1"/>
</dbReference>
<keyword evidence="1" id="KW-0479">Metal-binding</keyword>
<organism evidence="5">
    <name type="scientific">bioreactor metagenome</name>
    <dbReference type="NCBI Taxonomy" id="1076179"/>
    <lineage>
        <taxon>unclassified sequences</taxon>
        <taxon>metagenomes</taxon>
        <taxon>ecological metagenomes</taxon>
    </lineage>
</organism>
<evidence type="ECO:0000256" key="1">
    <source>
        <dbReference type="ARBA" id="ARBA00022723"/>
    </source>
</evidence>
<proteinExistence type="predicted"/>
<name>A0A645CAD3_9ZZZZ</name>
<evidence type="ECO:0000256" key="3">
    <source>
        <dbReference type="ARBA" id="ARBA00023014"/>
    </source>
</evidence>
<accession>A0A645CAD3</accession>
<comment type="caution">
    <text evidence="5">The sequence shown here is derived from an EMBL/GenBank/DDBJ whole genome shotgun (WGS) entry which is preliminary data.</text>
</comment>
<dbReference type="InterPro" id="IPR040086">
    <property type="entry name" value="MJ0683-like"/>
</dbReference>
<evidence type="ECO:0000256" key="2">
    <source>
        <dbReference type="ARBA" id="ARBA00023004"/>
    </source>
</evidence>